<proteinExistence type="inferred from homology"/>
<dbReference type="OrthoDB" id="20949at2759"/>
<dbReference type="GeneID" id="6748947"/>
<dbReference type="FunCoup" id="B3RJN8">
    <property type="interactions" value="1192"/>
</dbReference>
<gene>
    <name evidence="4" type="ORF">TRIADDRAFT_51532</name>
</gene>
<keyword evidence="5" id="KW-1185">Reference proteome</keyword>
<dbReference type="InParanoid" id="B3RJN8"/>
<dbReference type="GO" id="GO:0030687">
    <property type="term" value="C:preribosome, large subunit precursor"/>
    <property type="evidence" value="ECO:0000318"/>
    <property type="project" value="GO_Central"/>
</dbReference>
<dbReference type="KEGG" id="tad:TRIADDRAFT_51532"/>
<evidence type="ECO:0000256" key="3">
    <source>
        <dbReference type="SAM" id="MobiDB-lite"/>
    </source>
</evidence>
<dbReference type="Proteomes" id="UP000009022">
    <property type="component" value="Unassembled WGS sequence"/>
</dbReference>
<accession>B3RJN8</accession>
<dbReference type="STRING" id="10228.B3RJN8"/>
<feature type="region of interest" description="Disordered" evidence="3">
    <location>
        <begin position="135"/>
        <end position="162"/>
    </location>
</feature>
<dbReference type="InterPro" id="IPR012459">
    <property type="entry name" value="Rrp15"/>
</dbReference>
<dbReference type="AlphaFoldDB" id="B3RJN8"/>
<feature type="region of interest" description="Disordered" evidence="3">
    <location>
        <begin position="177"/>
        <end position="197"/>
    </location>
</feature>
<protein>
    <recommendedName>
        <fullName evidence="2">RRP15-like protein</fullName>
    </recommendedName>
</protein>
<dbReference type="OMA" id="PANKHES"/>
<evidence type="ECO:0000313" key="5">
    <source>
        <dbReference type="Proteomes" id="UP000009022"/>
    </source>
</evidence>
<evidence type="ECO:0000256" key="1">
    <source>
        <dbReference type="ARBA" id="ARBA00007462"/>
    </source>
</evidence>
<dbReference type="RefSeq" id="XP_002108530.1">
    <property type="nucleotide sequence ID" value="XM_002108494.1"/>
</dbReference>
<evidence type="ECO:0000313" key="4">
    <source>
        <dbReference type="EMBL" id="EDV29328.1"/>
    </source>
</evidence>
<sequence length="197" mass="21866">MENLGSAGLADAMAKILLQKIPAGKTPILAKYSSVKKRKMKELERNEITASKMRKIQKKNAELLGHELPADASPVHERSLMKIATKGVVQLFNAVRKQQKIIEKNLASTGSLESKKDKVRSSLSKGEFLDMLKEPANKHESGSAEDPSANATKSDIPSSKNRWTVLDDDLMYSMTKMNQFDGNDSSDEKEIWSDESD</sequence>
<dbReference type="GO" id="GO:0000460">
    <property type="term" value="P:maturation of 5.8S rRNA"/>
    <property type="evidence" value="ECO:0000318"/>
    <property type="project" value="GO_Central"/>
</dbReference>
<feature type="compositionally biased region" description="Basic and acidic residues" evidence="3">
    <location>
        <begin position="186"/>
        <end position="197"/>
    </location>
</feature>
<dbReference type="GO" id="GO:0000470">
    <property type="term" value="P:maturation of LSU-rRNA"/>
    <property type="evidence" value="ECO:0000318"/>
    <property type="project" value="GO_Central"/>
</dbReference>
<dbReference type="PANTHER" id="PTHR13245:SF14">
    <property type="entry name" value="RRP15-LIKE PROTEIN"/>
    <property type="match status" value="1"/>
</dbReference>
<dbReference type="HOGENOM" id="CLU_079732_0_0_1"/>
<dbReference type="PhylomeDB" id="B3RJN8"/>
<dbReference type="EMBL" id="DS985241">
    <property type="protein sequence ID" value="EDV29328.1"/>
    <property type="molecule type" value="Genomic_DNA"/>
</dbReference>
<comment type="similarity">
    <text evidence="1">Belongs to the RRP15 family.</text>
</comment>
<dbReference type="CTD" id="6748947"/>
<reference evidence="4 5" key="1">
    <citation type="journal article" date="2008" name="Nature">
        <title>The Trichoplax genome and the nature of placozoans.</title>
        <authorList>
            <person name="Srivastava M."/>
            <person name="Begovic E."/>
            <person name="Chapman J."/>
            <person name="Putnam N.H."/>
            <person name="Hellsten U."/>
            <person name="Kawashima T."/>
            <person name="Kuo A."/>
            <person name="Mitros T."/>
            <person name="Salamov A."/>
            <person name="Carpenter M.L."/>
            <person name="Signorovitch A.Y."/>
            <person name="Moreno M.A."/>
            <person name="Kamm K."/>
            <person name="Grimwood J."/>
            <person name="Schmutz J."/>
            <person name="Shapiro H."/>
            <person name="Grigoriev I.V."/>
            <person name="Buss L.W."/>
            <person name="Schierwater B."/>
            <person name="Dellaporta S.L."/>
            <person name="Rokhsar D.S."/>
        </authorList>
    </citation>
    <scope>NUCLEOTIDE SEQUENCE [LARGE SCALE GENOMIC DNA]</scope>
    <source>
        <strain evidence="4 5">Grell-BS-1999</strain>
    </source>
</reference>
<dbReference type="Pfam" id="PF07890">
    <property type="entry name" value="Rrp15p"/>
    <property type="match status" value="1"/>
</dbReference>
<name>B3RJN8_TRIAD</name>
<evidence type="ECO:0000256" key="2">
    <source>
        <dbReference type="ARBA" id="ARBA00017475"/>
    </source>
</evidence>
<dbReference type="eggNOG" id="KOG2974">
    <property type="taxonomic scope" value="Eukaryota"/>
</dbReference>
<feature type="compositionally biased region" description="Polar residues" evidence="3">
    <location>
        <begin position="149"/>
        <end position="162"/>
    </location>
</feature>
<dbReference type="PANTHER" id="PTHR13245">
    <property type="entry name" value="RRP15-LIKE PROTEIN"/>
    <property type="match status" value="1"/>
</dbReference>
<organism evidence="4 5">
    <name type="scientific">Trichoplax adhaerens</name>
    <name type="common">Trichoplax reptans</name>
    <dbReference type="NCBI Taxonomy" id="10228"/>
    <lineage>
        <taxon>Eukaryota</taxon>
        <taxon>Metazoa</taxon>
        <taxon>Placozoa</taxon>
        <taxon>Uniplacotomia</taxon>
        <taxon>Trichoplacea</taxon>
        <taxon>Trichoplacidae</taxon>
        <taxon>Trichoplax</taxon>
    </lineage>
</organism>